<organism evidence="1 2">
    <name type="scientific">Dorcoceras hygrometricum</name>
    <dbReference type="NCBI Taxonomy" id="472368"/>
    <lineage>
        <taxon>Eukaryota</taxon>
        <taxon>Viridiplantae</taxon>
        <taxon>Streptophyta</taxon>
        <taxon>Embryophyta</taxon>
        <taxon>Tracheophyta</taxon>
        <taxon>Spermatophyta</taxon>
        <taxon>Magnoliopsida</taxon>
        <taxon>eudicotyledons</taxon>
        <taxon>Gunneridae</taxon>
        <taxon>Pentapetalae</taxon>
        <taxon>asterids</taxon>
        <taxon>lamiids</taxon>
        <taxon>Lamiales</taxon>
        <taxon>Gesneriaceae</taxon>
        <taxon>Didymocarpoideae</taxon>
        <taxon>Trichosporeae</taxon>
        <taxon>Loxocarpinae</taxon>
        <taxon>Dorcoceras</taxon>
    </lineage>
</organism>
<dbReference type="AlphaFoldDB" id="A0A2Z7B167"/>
<evidence type="ECO:0000313" key="1">
    <source>
        <dbReference type="EMBL" id="KZV28049.1"/>
    </source>
</evidence>
<dbReference type="EMBL" id="KV010193">
    <property type="protein sequence ID" value="KZV28049.1"/>
    <property type="molecule type" value="Genomic_DNA"/>
</dbReference>
<sequence length="107" mass="12301">MGTPKLIRQFTSRSAGNIMMVHQLDVGAARRSSAEYEKQFKRRIKISTEEQIVKEDLSSEDDEAQLERRSADKSKLEEFLKSGCKQEETKRYLNGLKKQPAQTIPAR</sequence>
<evidence type="ECO:0000313" key="2">
    <source>
        <dbReference type="Proteomes" id="UP000250235"/>
    </source>
</evidence>
<protein>
    <submittedName>
        <fullName evidence="1">Splicing factor 3B subunit 3-like</fullName>
    </submittedName>
</protein>
<reference evidence="1 2" key="1">
    <citation type="journal article" date="2015" name="Proc. Natl. Acad. Sci. U.S.A.">
        <title>The resurrection genome of Boea hygrometrica: A blueprint for survival of dehydration.</title>
        <authorList>
            <person name="Xiao L."/>
            <person name="Yang G."/>
            <person name="Zhang L."/>
            <person name="Yang X."/>
            <person name="Zhao S."/>
            <person name="Ji Z."/>
            <person name="Zhou Q."/>
            <person name="Hu M."/>
            <person name="Wang Y."/>
            <person name="Chen M."/>
            <person name="Xu Y."/>
            <person name="Jin H."/>
            <person name="Xiao X."/>
            <person name="Hu G."/>
            <person name="Bao F."/>
            <person name="Hu Y."/>
            <person name="Wan P."/>
            <person name="Li L."/>
            <person name="Deng X."/>
            <person name="Kuang T."/>
            <person name="Xiang C."/>
            <person name="Zhu J.K."/>
            <person name="Oliver M.J."/>
            <person name="He Y."/>
        </authorList>
    </citation>
    <scope>NUCLEOTIDE SEQUENCE [LARGE SCALE GENOMIC DNA]</scope>
    <source>
        <strain evidence="2">cv. XS01</strain>
    </source>
</reference>
<keyword evidence="2" id="KW-1185">Reference proteome</keyword>
<name>A0A2Z7B167_9LAMI</name>
<proteinExistence type="predicted"/>
<dbReference type="Proteomes" id="UP000250235">
    <property type="component" value="Unassembled WGS sequence"/>
</dbReference>
<gene>
    <name evidence="1" type="ORF">F511_06918</name>
</gene>
<accession>A0A2Z7B167</accession>